<dbReference type="Proteomes" id="UP000541352">
    <property type="component" value="Unassembled WGS sequence"/>
</dbReference>
<proteinExistence type="inferred from homology"/>
<protein>
    <recommendedName>
        <fullName evidence="11">RagB/SusD family nutrient uptake outer membrane protein</fullName>
    </recommendedName>
</protein>
<evidence type="ECO:0008006" key="11">
    <source>
        <dbReference type="Google" id="ProtNLM"/>
    </source>
</evidence>
<gene>
    <name evidence="9" type="ORF">FHS57_004540</name>
</gene>
<accession>A0A7W5ZPT3</accession>
<dbReference type="RefSeq" id="WP_183977534.1">
    <property type="nucleotide sequence ID" value="NZ_JACIBY010000011.1"/>
</dbReference>
<evidence type="ECO:0000313" key="9">
    <source>
        <dbReference type="EMBL" id="MBB3840520.1"/>
    </source>
</evidence>
<comment type="similarity">
    <text evidence="2">Belongs to the SusD family.</text>
</comment>
<feature type="domain" description="SusD-like N-terminal" evidence="8">
    <location>
        <begin position="100"/>
        <end position="217"/>
    </location>
</feature>
<dbReference type="InterPro" id="IPR011990">
    <property type="entry name" value="TPR-like_helical_dom_sf"/>
</dbReference>
<evidence type="ECO:0000256" key="4">
    <source>
        <dbReference type="ARBA" id="ARBA00023136"/>
    </source>
</evidence>
<keyword evidence="4" id="KW-0472">Membrane</keyword>
<evidence type="ECO:0000256" key="2">
    <source>
        <dbReference type="ARBA" id="ARBA00006275"/>
    </source>
</evidence>
<dbReference type="GO" id="GO:0009279">
    <property type="term" value="C:cell outer membrane"/>
    <property type="evidence" value="ECO:0007669"/>
    <property type="project" value="UniProtKB-SubCell"/>
</dbReference>
<dbReference type="InterPro" id="IPR033985">
    <property type="entry name" value="SusD-like_N"/>
</dbReference>
<keyword evidence="10" id="KW-1185">Reference proteome</keyword>
<evidence type="ECO:0000256" key="6">
    <source>
        <dbReference type="SAM" id="MobiDB-lite"/>
    </source>
</evidence>
<comment type="subcellular location">
    <subcellularLocation>
        <location evidence="1">Cell outer membrane</location>
    </subcellularLocation>
</comment>
<dbReference type="Pfam" id="PF14322">
    <property type="entry name" value="SusD-like_3"/>
    <property type="match status" value="1"/>
</dbReference>
<reference evidence="9 10" key="1">
    <citation type="submission" date="2020-08" db="EMBL/GenBank/DDBJ databases">
        <title>Genomic Encyclopedia of Type Strains, Phase IV (KMG-IV): sequencing the most valuable type-strain genomes for metagenomic binning, comparative biology and taxonomic classification.</title>
        <authorList>
            <person name="Goeker M."/>
        </authorList>
    </citation>
    <scope>NUCLEOTIDE SEQUENCE [LARGE SCALE GENOMIC DNA]</scope>
    <source>
        <strain evidence="9 10">DSM 17976</strain>
    </source>
</reference>
<feature type="compositionally biased region" description="Polar residues" evidence="6">
    <location>
        <begin position="287"/>
        <end position="300"/>
    </location>
</feature>
<keyword evidence="3" id="KW-0732">Signal</keyword>
<feature type="domain" description="RagB/SusD" evidence="7">
    <location>
        <begin position="272"/>
        <end position="579"/>
    </location>
</feature>
<evidence type="ECO:0000259" key="7">
    <source>
        <dbReference type="Pfam" id="PF07980"/>
    </source>
</evidence>
<dbReference type="SUPFAM" id="SSF48452">
    <property type="entry name" value="TPR-like"/>
    <property type="match status" value="1"/>
</dbReference>
<dbReference type="PROSITE" id="PS51257">
    <property type="entry name" value="PROKAR_LIPOPROTEIN"/>
    <property type="match status" value="1"/>
</dbReference>
<name>A0A7W5ZPT3_9BACT</name>
<keyword evidence="5" id="KW-0998">Cell outer membrane</keyword>
<organism evidence="9 10">
    <name type="scientific">Runella defluvii</name>
    <dbReference type="NCBI Taxonomy" id="370973"/>
    <lineage>
        <taxon>Bacteria</taxon>
        <taxon>Pseudomonadati</taxon>
        <taxon>Bacteroidota</taxon>
        <taxon>Cytophagia</taxon>
        <taxon>Cytophagales</taxon>
        <taxon>Spirosomataceae</taxon>
        <taxon>Runella</taxon>
    </lineage>
</organism>
<evidence type="ECO:0000256" key="3">
    <source>
        <dbReference type="ARBA" id="ARBA00022729"/>
    </source>
</evidence>
<dbReference type="Pfam" id="PF07980">
    <property type="entry name" value="SusD_RagB"/>
    <property type="match status" value="1"/>
</dbReference>
<comment type="caution">
    <text evidence="9">The sequence shown here is derived from an EMBL/GenBank/DDBJ whole genome shotgun (WGS) entry which is preliminary data.</text>
</comment>
<dbReference type="Gene3D" id="1.25.40.390">
    <property type="match status" value="1"/>
</dbReference>
<sequence length="587" mass="65338">MKRNYFSILSLLGLLGLASCEKVLDKTDLGSVNGSLIFKDSVLARMNLDYIYDQNLPASWGGTWGTRPDLSDESSGESKFFEGTLLVNDVADFGTALNATNNYGKIRVINTFINDVNGGTIAQATKNRLNAQAQFFRAWRYFDLVRLYGGVPLVTKPLQAVGVEARDAAFLSRNTTTETYKQIVSDLDSAMLFLPGKWGSSDWGRITKGGAAALKGRALLYAASPQFNPTDDAAKWQASYAANKQAYDLLVANGYGLHASFDQLWFQEANNPEAVFLTGFNTSTGDQTKKNNGYDNSTRPSYAGTAGGSNQPSWEMVKAFPMKDGKKVGESTKYTYSDQLFYKNRDPRFDKTIAYNGANWPLNGNTSYKLWTYFAGGKTVETKASNTGFYTRKAINPTVGVSDVQYSGTDWIEIRFAEVLLNLAESACGINSLEEAYTHLKAIRKRAGIEAGTDGLYGLKANMTRAEMFEAILFERQIEFAFEGKRFWDLRRWKLIEKTLNGKRRTGVTINLKTTGVPADFATTRDNVDLDVAYTNYFTIVTKQLDTKYAINWKPEYYFFAIPQSAIDNNPKIIQNNTWGGGFDPLK</sequence>
<feature type="region of interest" description="Disordered" evidence="6">
    <location>
        <begin position="287"/>
        <end position="310"/>
    </location>
</feature>
<dbReference type="AlphaFoldDB" id="A0A7W5ZPT3"/>
<evidence type="ECO:0000256" key="5">
    <source>
        <dbReference type="ARBA" id="ARBA00023237"/>
    </source>
</evidence>
<evidence type="ECO:0000259" key="8">
    <source>
        <dbReference type="Pfam" id="PF14322"/>
    </source>
</evidence>
<dbReference type="InterPro" id="IPR012944">
    <property type="entry name" value="SusD_RagB_dom"/>
</dbReference>
<dbReference type="EMBL" id="JACIBY010000011">
    <property type="protein sequence ID" value="MBB3840520.1"/>
    <property type="molecule type" value="Genomic_DNA"/>
</dbReference>
<evidence type="ECO:0000256" key="1">
    <source>
        <dbReference type="ARBA" id="ARBA00004442"/>
    </source>
</evidence>
<evidence type="ECO:0000313" key="10">
    <source>
        <dbReference type="Proteomes" id="UP000541352"/>
    </source>
</evidence>